<evidence type="ECO:0000313" key="2">
    <source>
        <dbReference type="EMBL" id="QAT42533.1"/>
    </source>
</evidence>
<dbReference type="InterPro" id="IPR011041">
    <property type="entry name" value="Quinoprot_gluc/sorb_DH_b-prop"/>
</dbReference>
<dbReference type="Proteomes" id="UP000287601">
    <property type="component" value="Chromosome"/>
</dbReference>
<proteinExistence type="predicted"/>
<evidence type="ECO:0000313" key="3">
    <source>
        <dbReference type="Proteomes" id="UP000287601"/>
    </source>
</evidence>
<dbReference type="PANTHER" id="PTHR19328:SF13">
    <property type="entry name" value="HIPL1 PROTEIN"/>
    <property type="match status" value="1"/>
</dbReference>
<keyword evidence="3" id="KW-1185">Reference proteome</keyword>
<dbReference type="EMBL" id="CP035281">
    <property type="protein sequence ID" value="QAT42533.1"/>
    <property type="molecule type" value="Genomic_DNA"/>
</dbReference>
<accession>A0A410PUD4</accession>
<organism evidence="2 3">
    <name type="scientific">Aminipila luticellarii</name>
    <dbReference type="NCBI Taxonomy" id="2507160"/>
    <lineage>
        <taxon>Bacteria</taxon>
        <taxon>Bacillati</taxon>
        <taxon>Bacillota</taxon>
        <taxon>Clostridia</taxon>
        <taxon>Peptostreptococcales</taxon>
        <taxon>Anaerovoracaceae</taxon>
        <taxon>Aminipila</taxon>
    </lineage>
</organism>
<feature type="domain" description="Glucose/Sorbosone dehydrogenase" evidence="1">
    <location>
        <begin position="22"/>
        <end position="327"/>
    </location>
</feature>
<dbReference type="PANTHER" id="PTHR19328">
    <property type="entry name" value="HEDGEHOG-INTERACTING PROTEIN"/>
    <property type="match status" value="1"/>
</dbReference>
<name>A0A410PUD4_9FIRM</name>
<dbReference type="AlphaFoldDB" id="A0A410PUD4"/>
<dbReference type="OrthoDB" id="9770043at2"/>
<dbReference type="RefSeq" id="WP_128745183.1">
    <property type="nucleotide sequence ID" value="NZ_CP035281.1"/>
</dbReference>
<dbReference type="InterPro" id="IPR011042">
    <property type="entry name" value="6-blade_b-propeller_TolB-like"/>
</dbReference>
<dbReference type="KEGG" id="amij:EQM06_04430"/>
<dbReference type="SUPFAM" id="SSF50952">
    <property type="entry name" value="Soluble quinoprotein glucose dehydrogenase"/>
    <property type="match status" value="1"/>
</dbReference>
<dbReference type="Pfam" id="PF07995">
    <property type="entry name" value="GSDH"/>
    <property type="match status" value="1"/>
</dbReference>
<protein>
    <submittedName>
        <fullName evidence="2">PQQ-dependent sugar dehydrogenase</fullName>
    </submittedName>
</protein>
<dbReference type="InterPro" id="IPR012938">
    <property type="entry name" value="Glc/Sorbosone_DH"/>
</dbReference>
<dbReference type="Gene3D" id="2.120.10.30">
    <property type="entry name" value="TolB, C-terminal domain"/>
    <property type="match status" value="1"/>
</dbReference>
<reference evidence="2 3" key="1">
    <citation type="submission" date="2019-01" db="EMBL/GenBank/DDBJ databases">
        <title>Draft genomes of a novel of Aminipila strains.</title>
        <authorList>
            <person name="Ma S."/>
        </authorList>
    </citation>
    <scope>NUCLEOTIDE SEQUENCE [LARGE SCALE GENOMIC DNA]</scope>
    <source>
        <strain evidence="3">JN-39</strain>
    </source>
</reference>
<sequence length="344" mass="37949">MIKSLDNNLDIEVQTIVNNLYVPWAIAISDDDTIYFTERSGNIKMIKRGTNMPQLIFTFTEPFIAVGEGGALGLALDPEFSQNNYMYVMHTYMEEEQTYNRVVRLRLQGGEAFVDQVLIDRIPGGRTHNGGRIKVGPDQKLYITTGDAGDPMQAQDPNSLAGKILRINLDGTIPEDNPFSNSPVYSLGYRNPQGLAWNTNGLLYASEHGPIAHDEINIVLPGANYGWPLVQGDEESSDRTVTSPLIQSGEETWAPSGIAFADRGVWQGRLLAATLRGNRLIVMDLNEEGTQVINVGNWLQDTYGRLREVVQANDGSFYLATNNTDGRGSSRSGGDKIIHLTVRT</sequence>
<evidence type="ECO:0000259" key="1">
    <source>
        <dbReference type="Pfam" id="PF07995"/>
    </source>
</evidence>
<gene>
    <name evidence="2" type="ORF">EQM06_04430</name>
</gene>